<comment type="caution">
    <text evidence="2">The sequence shown here is derived from an EMBL/GenBank/DDBJ whole genome shotgun (WGS) entry which is preliminary data.</text>
</comment>
<reference evidence="2 3" key="1">
    <citation type="submission" date="2020-08" db="EMBL/GenBank/DDBJ databases">
        <title>Genomic Encyclopedia of Type Strains, Phase III (KMG-III): the genomes of soil and plant-associated and newly described type strains.</title>
        <authorList>
            <person name="Whitman W."/>
        </authorList>
    </citation>
    <scope>NUCLEOTIDE SEQUENCE [LARGE SCALE GENOMIC DNA]</scope>
    <source>
        <strain evidence="2 3">CECT 3303</strain>
    </source>
</reference>
<organism evidence="2 3">
    <name type="scientific">Planomonospora venezuelensis</name>
    <dbReference type="NCBI Taxonomy" id="1999"/>
    <lineage>
        <taxon>Bacteria</taxon>
        <taxon>Bacillati</taxon>
        <taxon>Actinomycetota</taxon>
        <taxon>Actinomycetes</taxon>
        <taxon>Streptosporangiales</taxon>
        <taxon>Streptosporangiaceae</taxon>
        <taxon>Planomonospora</taxon>
    </lineage>
</organism>
<accession>A0A841CU60</accession>
<dbReference type="EMBL" id="JACHJJ010000001">
    <property type="protein sequence ID" value="MBB5960849.1"/>
    <property type="molecule type" value="Genomic_DNA"/>
</dbReference>
<dbReference type="RefSeq" id="WP_184937287.1">
    <property type="nucleotide sequence ID" value="NZ_BAAAWZ010000001.1"/>
</dbReference>
<sequence length="493" mass="56708">MPFGKVPLTVAISDHLDDIDVTVWAYVCTYFGALDGGTSPILLRTIYEDLGIAKRTLQRSMRRQEQSGFMSVRHAGRKGVVFHLYRESQNLEDTYHGYSHLHRLDVGRWTKVTRDILTHGPRPRVFREWIILDRIKGQNQNDAERFGWAYTSRKDLGKLISTGPKDVHPNTVSDDLKEMKSYGLIEIDGNAWGRLNRYKPLDKLTNPVAKRKLSEAERKAAAEAATKAAQKVERRAAKKREMEAARKREEYAAKKAKKLLNDAKLTTREWLAATVGENWHDWMEENEENKNLAYAIVAELVDFIKDFGLQSAKDLLRGSVDSCRHTDRYIESQYRTKLEPSPAYMLDQIHEYREKRDEIDGGFDDMMETELSADLPDHAWNSALLTRHWFMSVAPEKWVVECRDKIRNVKEFVDNTMIARGDHYGRVVFEIINDFLAANSDRPVYVSEIYGLFQVKNDTPADNIVPLRARTSDAIDDSDPQARPAPYLNRQSG</sequence>
<name>A0A841CU60_PLAVE</name>
<proteinExistence type="predicted"/>
<evidence type="ECO:0000256" key="1">
    <source>
        <dbReference type="SAM" id="MobiDB-lite"/>
    </source>
</evidence>
<protein>
    <submittedName>
        <fullName evidence="2">Uncharacterized protein</fullName>
    </submittedName>
</protein>
<feature type="region of interest" description="Disordered" evidence="1">
    <location>
        <begin position="469"/>
        <end position="493"/>
    </location>
</feature>
<dbReference type="AlphaFoldDB" id="A0A841CU60"/>
<evidence type="ECO:0000313" key="3">
    <source>
        <dbReference type="Proteomes" id="UP000562352"/>
    </source>
</evidence>
<dbReference type="Proteomes" id="UP000562352">
    <property type="component" value="Unassembled WGS sequence"/>
</dbReference>
<evidence type="ECO:0000313" key="2">
    <source>
        <dbReference type="EMBL" id="MBB5960849.1"/>
    </source>
</evidence>
<keyword evidence="3" id="KW-1185">Reference proteome</keyword>
<gene>
    <name evidence="2" type="ORF">FHS22_000087</name>
</gene>